<reference evidence="1 2" key="1">
    <citation type="journal article" date="2022" name="Nat. Genet.">
        <title>Improved pea reference genome and pan-genome highlight genomic features and evolutionary characteristics.</title>
        <authorList>
            <person name="Yang T."/>
            <person name="Liu R."/>
            <person name="Luo Y."/>
            <person name="Hu S."/>
            <person name="Wang D."/>
            <person name="Wang C."/>
            <person name="Pandey M.K."/>
            <person name="Ge S."/>
            <person name="Xu Q."/>
            <person name="Li N."/>
            <person name="Li G."/>
            <person name="Huang Y."/>
            <person name="Saxena R.K."/>
            <person name="Ji Y."/>
            <person name="Li M."/>
            <person name="Yan X."/>
            <person name="He Y."/>
            <person name="Liu Y."/>
            <person name="Wang X."/>
            <person name="Xiang C."/>
            <person name="Varshney R.K."/>
            <person name="Ding H."/>
            <person name="Gao S."/>
            <person name="Zong X."/>
        </authorList>
    </citation>
    <scope>NUCLEOTIDE SEQUENCE [LARGE SCALE GENOMIC DNA]</scope>
    <source>
        <strain evidence="1 2">cv. Zhongwan 6</strain>
    </source>
</reference>
<sequence length="266" mass="30409">MAKSILLCNKLYGNGQLFWVTHSFHNFTQRKKMEIKVKATTSSDSNVKKANLFATKKERVNLPTYDDVVGSKKYHISEFLSQPSGIAAVLNTKALQSFQSLDANTYRSIISSILLSVWFEECKYFHSSMCELPKLRLLNFEASPFIDLRVTSTDEDCLVEMISCKFEGSEIIEEQNDHFSAFMINRMTWSDADAESFLEVDVKLNLTLEIYTRPFTMMPISAVEGPGNIMMQALVDKLVPLLLEQMLQDYDEWIQKQLCCLNKSSS</sequence>
<dbReference type="InterPro" id="IPR018971">
    <property type="entry name" value="DUF1997"/>
</dbReference>
<comment type="caution">
    <text evidence="1">The sequence shown here is derived from an EMBL/GenBank/DDBJ whole genome shotgun (WGS) entry which is preliminary data.</text>
</comment>
<evidence type="ECO:0000313" key="2">
    <source>
        <dbReference type="Proteomes" id="UP001058974"/>
    </source>
</evidence>
<dbReference type="AlphaFoldDB" id="A0A9D4W2H5"/>
<organism evidence="1 2">
    <name type="scientific">Pisum sativum</name>
    <name type="common">Garden pea</name>
    <name type="synonym">Lathyrus oleraceus</name>
    <dbReference type="NCBI Taxonomy" id="3888"/>
    <lineage>
        <taxon>Eukaryota</taxon>
        <taxon>Viridiplantae</taxon>
        <taxon>Streptophyta</taxon>
        <taxon>Embryophyta</taxon>
        <taxon>Tracheophyta</taxon>
        <taxon>Spermatophyta</taxon>
        <taxon>Magnoliopsida</taxon>
        <taxon>eudicotyledons</taxon>
        <taxon>Gunneridae</taxon>
        <taxon>Pentapetalae</taxon>
        <taxon>rosids</taxon>
        <taxon>fabids</taxon>
        <taxon>Fabales</taxon>
        <taxon>Fabaceae</taxon>
        <taxon>Papilionoideae</taxon>
        <taxon>50 kb inversion clade</taxon>
        <taxon>NPAAA clade</taxon>
        <taxon>Hologalegina</taxon>
        <taxon>IRL clade</taxon>
        <taxon>Fabeae</taxon>
        <taxon>Lathyrus</taxon>
    </lineage>
</organism>
<evidence type="ECO:0008006" key="3">
    <source>
        <dbReference type="Google" id="ProtNLM"/>
    </source>
</evidence>
<dbReference type="PANTHER" id="PTHR34131:SF2">
    <property type="entry name" value="FAMILY PROTEIN, PUTATIVE (DUF1997)-RELATED"/>
    <property type="match status" value="1"/>
</dbReference>
<keyword evidence="2" id="KW-1185">Reference proteome</keyword>
<accession>A0A9D4W2H5</accession>
<dbReference type="PANTHER" id="PTHR34131">
    <property type="entry name" value="(RAP ANNOTATION RELEASE2) GALACTOSE-BINDING LIKE DOMAIN CONTAINING PROTEIN"/>
    <property type="match status" value="1"/>
</dbReference>
<dbReference type="Gramene" id="Psat06G0086400-T1">
    <property type="protein sequence ID" value="KAI5393927.1"/>
    <property type="gene ID" value="KIW84_060864"/>
</dbReference>
<dbReference type="EMBL" id="JAMSHJ010000006">
    <property type="protein sequence ID" value="KAI5393927.1"/>
    <property type="molecule type" value="Genomic_DNA"/>
</dbReference>
<protein>
    <recommendedName>
        <fullName evidence="3">DUF1997 family protein</fullName>
    </recommendedName>
</protein>
<gene>
    <name evidence="1" type="ORF">KIW84_060864</name>
</gene>
<dbReference type="Pfam" id="PF09366">
    <property type="entry name" value="DUF1997"/>
    <property type="match status" value="1"/>
</dbReference>
<proteinExistence type="predicted"/>
<evidence type="ECO:0000313" key="1">
    <source>
        <dbReference type="EMBL" id="KAI5393927.1"/>
    </source>
</evidence>
<name>A0A9D4W2H5_PEA</name>
<dbReference type="Proteomes" id="UP001058974">
    <property type="component" value="Chromosome 6"/>
</dbReference>